<organism evidence="3 4">
    <name type="scientific">Nocardia tengchongensis</name>
    <dbReference type="NCBI Taxonomy" id="2055889"/>
    <lineage>
        <taxon>Bacteria</taxon>
        <taxon>Bacillati</taxon>
        <taxon>Actinomycetota</taxon>
        <taxon>Actinomycetes</taxon>
        <taxon>Mycobacteriales</taxon>
        <taxon>Nocardiaceae</taxon>
        <taxon>Nocardia</taxon>
    </lineage>
</organism>
<keyword evidence="3" id="KW-0378">Hydrolase</keyword>
<evidence type="ECO:0000259" key="2">
    <source>
        <dbReference type="Pfam" id="PF13472"/>
    </source>
</evidence>
<dbReference type="Proteomes" id="UP000683310">
    <property type="component" value="Chromosome"/>
</dbReference>
<gene>
    <name evidence="3" type="ORF">KHQ06_13540</name>
</gene>
<keyword evidence="4" id="KW-1185">Reference proteome</keyword>
<protein>
    <submittedName>
        <fullName evidence="3">SGNH/GDSL hydrolase family protein</fullName>
    </submittedName>
</protein>
<dbReference type="PANTHER" id="PTHR37981:SF1">
    <property type="entry name" value="SGNH HYDROLASE-TYPE ESTERASE DOMAIN-CONTAINING PROTEIN"/>
    <property type="match status" value="1"/>
</dbReference>
<dbReference type="InterPro" id="IPR036514">
    <property type="entry name" value="SGNH_hydro_sf"/>
</dbReference>
<feature type="chain" id="PRO_5045423634" evidence="1">
    <location>
        <begin position="28"/>
        <end position="288"/>
    </location>
</feature>
<dbReference type="CDD" id="cd01823">
    <property type="entry name" value="SEST_like"/>
    <property type="match status" value="1"/>
</dbReference>
<sequence>MRSALTGSAAVAATLATMLMTPVAADAAPQDYVEYVALGDSFPAGPLVPAQNGDSASCLQSVDNGYPARLAATLGIRNFRNVTCSGAKAQDFDKAGPGWGRGATPQYDALSASTDLVTLTIGANDAGLFQDLIGCLNPLPQNTTRACVDRFTGDGGDQLADKVDAAAATIGATLDEIARRAPRARIMITSYGEYLRPGGCPDLATPITARDADYLQTTIDRLGDRIAEQAAAHGATFVDLRPASIGHDACAAPQDRWIEPLLPSAPAAPFHPNARGGQAFAKLIAEAL</sequence>
<dbReference type="Gene3D" id="3.40.50.1110">
    <property type="entry name" value="SGNH hydrolase"/>
    <property type="match status" value="1"/>
</dbReference>
<keyword evidence="1" id="KW-0732">Signal</keyword>
<reference evidence="3 4" key="1">
    <citation type="submission" date="2021-04" db="EMBL/GenBank/DDBJ databases">
        <title>Nocardia tengchongensis.</title>
        <authorList>
            <person name="Zhuang k."/>
            <person name="Ran Y."/>
            <person name="Li W."/>
        </authorList>
    </citation>
    <scope>NUCLEOTIDE SEQUENCE [LARGE SCALE GENOMIC DNA]</scope>
    <source>
        <strain evidence="3 4">CFH S0057</strain>
    </source>
</reference>
<evidence type="ECO:0000256" key="1">
    <source>
        <dbReference type="SAM" id="SignalP"/>
    </source>
</evidence>
<feature type="signal peptide" evidence="1">
    <location>
        <begin position="1"/>
        <end position="27"/>
    </location>
</feature>
<dbReference type="GO" id="GO:0016787">
    <property type="term" value="F:hydrolase activity"/>
    <property type="evidence" value="ECO:0007669"/>
    <property type="project" value="UniProtKB-KW"/>
</dbReference>
<dbReference type="EMBL" id="CP074371">
    <property type="protein sequence ID" value="QVI23751.1"/>
    <property type="molecule type" value="Genomic_DNA"/>
</dbReference>
<dbReference type="InterPro" id="IPR013830">
    <property type="entry name" value="SGNH_hydro"/>
</dbReference>
<accession>A0ABX8CV31</accession>
<feature type="domain" description="SGNH hydrolase-type esterase" evidence="2">
    <location>
        <begin position="37"/>
        <end position="278"/>
    </location>
</feature>
<dbReference type="Pfam" id="PF13472">
    <property type="entry name" value="Lipase_GDSL_2"/>
    <property type="match status" value="1"/>
</dbReference>
<dbReference type="PANTHER" id="PTHR37981">
    <property type="entry name" value="LIPASE 2"/>
    <property type="match status" value="1"/>
</dbReference>
<dbReference type="RefSeq" id="WP_213559819.1">
    <property type="nucleotide sequence ID" value="NZ_JBHZDI010000127.1"/>
</dbReference>
<name>A0ABX8CV31_9NOCA</name>
<dbReference type="SUPFAM" id="SSF52266">
    <property type="entry name" value="SGNH hydrolase"/>
    <property type="match status" value="1"/>
</dbReference>
<evidence type="ECO:0000313" key="4">
    <source>
        <dbReference type="Proteomes" id="UP000683310"/>
    </source>
</evidence>
<evidence type="ECO:0000313" key="3">
    <source>
        <dbReference type="EMBL" id="QVI23751.1"/>
    </source>
</evidence>
<dbReference type="InterPro" id="IPR037460">
    <property type="entry name" value="SEST-like"/>
</dbReference>
<proteinExistence type="predicted"/>